<dbReference type="PRINTS" id="PR01415">
    <property type="entry name" value="ANKYRIN"/>
</dbReference>
<dbReference type="Pfam" id="PF13857">
    <property type="entry name" value="Ank_5"/>
    <property type="match status" value="1"/>
</dbReference>
<comment type="caution">
    <text evidence="4">The sequence shown here is derived from an EMBL/GenBank/DDBJ whole genome shotgun (WGS) entry which is preliminary data.</text>
</comment>
<protein>
    <recommendedName>
        <fullName evidence="6">Ankyrin repeat protein</fullName>
    </recommendedName>
</protein>
<dbReference type="Proteomes" id="UP001600888">
    <property type="component" value="Unassembled WGS sequence"/>
</dbReference>
<dbReference type="PANTHER" id="PTHR24198:SF165">
    <property type="entry name" value="ANKYRIN REPEAT-CONTAINING PROTEIN-RELATED"/>
    <property type="match status" value="1"/>
</dbReference>
<dbReference type="InterPro" id="IPR002110">
    <property type="entry name" value="Ankyrin_rpt"/>
</dbReference>
<keyword evidence="2 3" id="KW-0040">ANK repeat</keyword>
<evidence type="ECO:0000256" key="1">
    <source>
        <dbReference type="ARBA" id="ARBA00022737"/>
    </source>
</evidence>
<sequence length="817" mass="90572">MDDALHDVERAAGVALHTIIGLKRRISGHLDASDLHLIYDELIELTTMLEDVSELNTKTFSGTTKENLDILRAIYRDIRVILKTCEDVREMCPSVEDVSPNNAKLSSNSELIAERRPRRPIKERITIIYRLLRERRLSLLSKLVVLNTVKLIETYYDEGSSGQNTGTRYDSQNRPLPSPLVVSELPEGDRNTLDWPEQKSIPQNIDNEKYLSSEMFPVFKHMGQEGLRKIASKSGISHDSLQSPRSPSLQQLALSDMRYERSKKQHSYFQHLDQAFSKITHSPPTNEPGTRPFSVPGQPKLGASMCSPRCRCRCHTNRSVAHLSLSAFTNTLGAFSFSFTGPNPGTSVCTDSSCRARRARWLRITYLFPSWLFQAAITASFSDGIGAPELLIRVCRVVSTSALDGYYNIFGYISRRDVESIKEAVLRKRVSVTDVLDTGMTPIGFALRHFSVPMVRFLLQEGADLFQEGPSGVAPPGFMMALEKIYTDPDMPTSDRTLLEELLPLDTIIEMAGLSPLHKVVLGIRCLDLGELLRLEVCPVDKLDYSGRTALHWAAAKGDAAAVSELLDAGAQIECKTRLRSESPLMIACRTGANPEAVRVLLAAGADVNTHDSYGQTPLCLTAGAPGGHSRIEIAAALLDAGANINVEQGYARATALDFACVGSHFEMVKFLIDAGADIGHHDRDGSTPLMNAVIYHARKIVEVLLQRGVDICIRDNDGKNVLHCVAEVSNEDMMRVFATTGPWCVVDPEQRDNNGRTPLDTFDARTISAPFGLREKFVELLQIFAERYSHSLSVEDDDADEEQFFDASDKWDDANK</sequence>
<dbReference type="PROSITE" id="PS50297">
    <property type="entry name" value="ANK_REP_REGION"/>
    <property type="match status" value="5"/>
</dbReference>
<proteinExistence type="predicted"/>
<feature type="repeat" description="ANK" evidence="3">
    <location>
        <begin position="580"/>
        <end position="613"/>
    </location>
</feature>
<organism evidence="4 5">
    <name type="scientific">Diaporthe vaccinii</name>
    <dbReference type="NCBI Taxonomy" id="105482"/>
    <lineage>
        <taxon>Eukaryota</taxon>
        <taxon>Fungi</taxon>
        <taxon>Dikarya</taxon>
        <taxon>Ascomycota</taxon>
        <taxon>Pezizomycotina</taxon>
        <taxon>Sordariomycetes</taxon>
        <taxon>Sordariomycetidae</taxon>
        <taxon>Diaporthales</taxon>
        <taxon>Diaporthaceae</taxon>
        <taxon>Diaporthe</taxon>
        <taxon>Diaporthe eres species complex</taxon>
    </lineage>
</organism>
<evidence type="ECO:0000313" key="4">
    <source>
        <dbReference type="EMBL" id="KAL2283308.1"/>
    </source>
</evidence>
<dbReference type="PROSITE" id="PS50088">
    <property type="entry name" value="ANK_REPEAT"/>
    <property type="match status" value="5"/>
</dbReference>
<feature type="repeat" description="ANK" evidence="3">
    <location>
        <begin position="652"/>
        <end position="684"/>
    </location>
</feature>
<evidence type="ECO:0008006" key="6">
    <source>
        <dbReference type="Google" id="ProtNLM"/>
    </source>
</evidence>
<keyword evidence="1" id="KW-0677">Repeat</keyword>
<dbReference type="PANTHER" id="PTHR24198">
    <property type="entry name" value="ANKYRIN REPEAT AND PROTEIN KINASE DOMAIN-CONTAINING PROTEIN"/>
    <property type="match status" value="1"/>
</dbReference>
<dbReference type="SMART" id="SM00248">
    <property type="entry name" value="ANK"/>
    <property type="match status" value="7"/>
</dbReference>
<gene>
    <name evidence="4" type="ORF">FJTKL_09942</name>
</gene>
<dbReference type="EMBL" id="JBAWTH010000043">
    <property type="protein sequence ID" value="KAL2283308.1"/>
    <property type="molecule type" value="Genomic_DNA"/>
</dbReference>
<evidence type="ECO:0000256" key="3">
    <source>
        <dbReference type="PROSITE-ProRule" id="PRU00023"/>
    </source>
</evidence>
<feature type="repeat" description="ANK" evidence="3">
    <location>
        <begin position="546"/>
        <end position="578"/>
    </location>
</feature>
<dbReference type="InterPro" id="IPR036770">
    <property type="entry name" value="Ankyrin_rpt-contain_sf"/>
</dbReference>
<evidence type="ECO:0000313" key="5">
    <source>
        <dbReference type="Proteomes" id="UP001600888"/>
    </source>
</evidence>
<dbReference type="SUPFAM" id="SSF48403">
    <property type="entry name" value="Ankyrin repeat"/>
    <property type="match status" value="1"/>
</dbReference>
<feature type="repeat" description="ANK" evidence="3">
    <location>
        <begin position="438"/>
        <end position="465"/>
    </location>
</feature>
<keyword evidence="5" id="KW-1185">Reference proteome</keyword>
<feature type="repeat" description="ANK" evidence="3">
    <location>
        <begin position="685"/>
        <end position="717"/>
    </location>
</feature>
<name>A0ABR4ELI2_9PEZI</name>
<dbReference type="Pfam" id="PF12796">
    <property type="entry name" value="Ank_2"/>
    <property type="match status" value="1"/>
</dbReference>
<accession>A0ABR4ELI2</accession>
<reference evidence="4 5" key="1">
    <citation type="submission" date="2024-03" db="EMBL/GenBank/DDBJ databases">
        <title>A high-quality draft genome sequence of Diaporthe vaccinii, a causative agent of upright dieback and viscid rot disease in cranberry plants.</title>
        <authorList>
            <person name="Sarrasin M."/>
            <person name="Lang B.F."/>
            <person name="Burger G."/>
        </authorList>
    </citation>
    <scope>NUCLEOTIDE SEQUENCE [LARGE SCALE GENOMIC DNA]</scope>
    <source>
        <strain evidence="4 5">IS7</strain>
    </source>
</reference>
<dbReference type="Gene3D" id="1.25.40.20">
    <property type="entry name" value="Ankyrin repeat-containing domain"/>
    <property type="match status" value="3"/>
</dbReference>
<evidence type="ECO:0000256" key="2">
    <source>
        <dbReference type="ARBA" id="ARBA00023043"/>
    </source>
</evidence>